<evidence type="ECO:0000313" key="2">
    <source>
        <dbReference type="EMBL" id="CAI9302588.1"/>
    </source>
</evidence>
<evidence type="ECO:0000256" key="1">
    <source>
        <dbReference type="SAM" id="MobiDB-lite"/>
    </source>
</evidence>
<protein>
    <submittedName>
        <fullName evidence="2">Uncharacterized protein</fullName>
    </submittedName>
</protein>
<feature type="region of interest" description="Disordered" evidence="1">
    <location>
        <begin position="91"/>
        <end position="112"/>
    </location>
</feature>
<gene>
    <name evidence="2" type="ORF">LSALG_LOCUS41071</name>
</gene>
<name>A0AA36A180_LACSI</name>
<feature type="compositionally biased region" description="Low complexity" evidence="1">
    <location>
        <begin position="138"/>
        <end position="154"/>
    </location>
</feature>
<reference evidence="2" key="1">
    <citation type="submission" date="2023-04" db="EMBL/GenBank/DDBJ databases">
        <authorList>
            <person name="Vijverberg K."/>
            <person name="Xiong W."/>
            <person name="Schranz E."/>
        </authorList>
    </citation>
    <scope>NUCLEOTIDE SEQUENCE</scope>
</reference>
<dbReference type="PANTHER" id="PTHR33257:SF60">
    <property type="entry name" value="DUF4005 DOMAIN-CONTAINING PROTEIN"/>
    <property type="match status" value="1"/>
</dbReference>
<feature type="compositionally biased region" description="Low complexity" evidence="1">
    <location>
        <begin position="99"/>
        <end position="109"/>
    </location>
</feature>
<evidence type="ECO:0000313" key="3">
    <source>
        <dbReference type="Proteomes" id="UP001177003"/>
    </source>
</evidence>
<accession>A0AA36A180</accession>
<proteinExistence type="predicted"/>
<organism evidence="2 3">
    <name type="scientific">Lactuca saligna</name>
    <name type="common">Willowleaf lettuce</name>
    <dbReference type="NCBI Taxonomy" id="75948"/>
    <lineage>
        <taxon>Eukaryota</taxon>
        <taxon>Viridiplantae</taxon>
        <taxon>Streptophyta</taxon>
        <taxon>Embryophyta</taxon>
        <taxon>Tracheophyta</taxon>
        <taxon>Spermatophyta</taxon>
        <taxon>Magnoliopsida</taxon>
        <taxon>eudicotyledons</taxon>
        <taxon>Gunneridae</taxon>
        <taxon>Pentapetalae</taxon>
        <taxon>asterids</taxon>
        <taxon>campanulids</taxon>
        <taxon>Asterales</taxon>
        <taxon>Asteraceae</taxon>
        <taxon>Cichorioideae</taxon>
        <taxon>Cichorieae</taxon>
        <taxon>Lactucinae</taxon>
        <taxon>Lactuca</taxon>
    </lineage>
</organism>
<dbReference type="InterPro" id="IPR007789">
    <property type="entry name" value="DUF688"/>
</dbReference>
<dbReference type="Proteomes" id="UP001177003">
    <property type="component" value="Chromosome 9"/>
</dbReference>
<dbReference type="AlphaFoldDB" id="A0AA36A180"/>
<feature type="region of interest" description="Disordered" evidence="1">
    <location>
        <begin position="1"/>
        <end position="26"/>
    </location>
</feature>
<dbReference type="Pfam" id="PF05097">
    <property type="entry name" value="DUF688"/>
    <property type="match status" value="1"/>
</dbReference>
<dbReference type="EMBL" id="OX465085">
    <property type="protein sequence ID" value="CAI9302588.1"/>
    <property type="molecule type" value="Genomic_DNA"/>
</dbReference>
<sequence>MARAPKALQFKMKQEGTTANNGGGESSFRVLYYGDASAGSVPFMWESHPGTPKHPTTDDQSSLPPLAPPPALRYNSSASLRSLLLASDSKKTYLPAPPSLSTSELSSISYGDSSKPSTSLRSLFLASGSQKAHGTAAPPLYSSLSHSLPSTPMSKGRRKTELRQKKATMKLDMSEDSVEKHVGGDGSPTLMMCFGGGLMKIYRKKKVTGAVMSIGSHGKTQKVN</sequence>
<keyword evidence="3" id="KW-1185">Reference proteome</keyword>
<feature type="region of interest" description="Disordered" evidence="1">
    <location>
        <begin position="135"/>
        <end position="182"/>
    </location>
</feature>
<dbReference type="PANTHER" id="PTHR33257">
    <property type="entry name" value="OS05G0165500 PROTEIN"/>
    <property type="match status" value="1"/>
</dbReference>
<feature type="region of interest" description="Disordered" evidence="1">
    <location>
        <begin position="43"/>
        <end position="74"/>
    </location>
</feature>